<name>A0A4Z1G7J5_9HELO</name>
<protein>
    <submittedName>
        <fullName evidence="1">Uncharacterized protein</fullName>
    </submittedName>
</protein>
<accession>A0A4Z1G7J5</accession>
<dbReference type="EMBL" id="PQXK01000277">
    <property type="protein sequence ID" value="TGO32944.1"/>
    <property type="molecule type" value="Genomic_DNA"/>
</dbReference>
<reference evidence="1 2" key="1">
    <citation type="submission" date="2017-12" db="EMBL/GenBank/DDBJ databases">
        <title>Comparative genomics of Botrytis spp.</title>
        <authorList>
            <person name="Valero-Jimenez C.A."/>
            <person name="Tapia P."/>
            <person name="Veloso J."/>
            <person name="Silva-Moreno E."/>
            <person name="Staats M."/>
            <person name="Valdes J.H."/>
            <person name="Van Kan J.A.L."/>
        </authorList>
    </citation>
    <scope>NUCLEOTIDE SEQUENCE [LARGE SCALE GENOMIC DNA]</scope>
    <source>
        <strain evidence="1 2">Bh0001</strain>
    </source>
</reference>
<sequence length="67" mass="7856">MYLYKLHFNSTNTKTPSDQVKRESCTTRNSYRLVSDAQKIRNRQGRVEYRANTGHIPLLWVSGQDPQ</sequence>
<organism evidence="1 2">
    <name type="scientific">Botrytis hyacinthi</name>
    <dbReference type="NCBI Taxonomy" id="278943"/>
    <lineage>
        <taxon>Eukaryota</taxon>
        <taxon>Fungi</taxon>
        <taxon>Dikarya</taxon>
        <taxon>Ascomycota</taxon>
        <taxon>Pezizomycotina</taxon>
        <taxon>Leotiomycetes</taxon>
        <taxon>Helotiales</taxon>
        <taxon>Sclerotiniaceae</taxon>
        <taxon>Botrytis</taxon>
    </lineage>
</organism>
<keyword evidence="2" id="KW-1185">Reference proteome</keyword>
<proteinExistence type="predicted"/>
<evidence type="ECO:0000313" key="2">
    <source>
        <dbReference type="Proteomes" id="UP000297814"/>
    </source>
</evidence>
<dbReference type="AlphaFoldDB" id="A0A4Z1G7J5"/>
<evidence type="ECO:0000313" key="1">
    <source>
        <dbReference type="EMBL" id="TGO32944.1"/>
    </source>
</evidence>
<gene>
    <name evidence="1" type="ORF">BHYA_0277g00040</name>
</gene>
<dbReference type="Proteomes" id="UP000297814">
    <property type="component" value="Unassembled WGS sequence"/>
</dbReference>
<comment type="caution">
    <text evidence="1">The sequence shown here is derived from an EMBL/GenBank/DDBJ whole genome shotgun (WGS) entry which is preliminary data.</text>
</comment>